<keyword evidence="7" id="KW-1015">Disulfide bond</keyword>
<evidence type="ECO:0000256" key="2">
    <source>
        <dbReference type="ARBA" id="ARBA00022475"/>
    </source>
</evidence>
<evidence type="ECO:0000256" key="3">
    <source>
        <dbReference type="ARBA" id="ARBA00022692"/>
    </source>
</evidence>
<evidence type="ECO:0000256" key="1">
    <source>
        <dbReference type="ARBA" id="ARBA00004251"/>
    </source>
</evidence>
<accession>A0A8C1FN17</accession>
<feature type="transmembrane region" description="Helical" evidence="10">
    <location>
        <begin position="464"/>
        <end position="490"/>
    </location>
</feature>
<evidence type="ECO:0000256" key="11">
    <source>
        <dbReference type="SAM" id="SignalP"/>
    </source>
</evidence>
<dbReference type="GO" id="GO:0016477">
    <property type="term" value="P:cell migration"/>
    <property type="evidence" value="ECO:0007669"/>
    <property type="project" value="TreeGrafter"/>
</dbReference>
<dbReference type="AlphaFoldDB" id="A0A8C1FN17"/>
<dbReference type="GO" id="GO:0005114">
    <property type="term" value="F:type II transforming growth factor beta receptor binding"/>
    <property type="evidence" value="ECO:0007669"/>
    <property type="project" value="TreeGrafter"/>
</dbReference>
<dbReference type="Ensembl" id="ENSCCRT00000102454.2">
    <property type="protein sequence ID" value="ENSCCRP00000094396.2"/>
    <property type="gene ID" value="ENSCCRG00000050975.2"/>
</dbReference>
<dbReference type="GO" id="GO:0050431">
    <property type="term" value="F:transforming growth factor beta binding"/>
    <property type="evidence" value="ECO:0007669"/>
    <property type="project" value="TreeGrafter"/>
</dbReference>
<evidence type="ECO:0000256" key="7">
    <source>
        <dbReference type="ARBA" id="ARBA00023157"/>
    </source>
</evidence>
<sequence>MRSIICFIGVFLCLRTTASDSSAICEPKDVPGSRNDWIVLQEMSLGCWSNFTSQDGKEVHILKLLSSPENILTLLLPAANPSVLIITSSSALNILVYDNPAVNIYVKNGSSIRFFGKTGIPPQIQDAPFADSDSAVLKWAEETFGGVTSFTSARDPRNITFTGMKGAQRPSTCALQPETTADKQFIELNLKPPSDELKACYTKHSEEPLHVINIPDDVKIQNVSLHLPTKSKFFLRGPAGTVWVINNTKEIQFVSNNHIILNGMSVPLKETISDDPREIRQKVLLKFKGIPITSYSEIHLNVSHIQLWIRDTSSSVSTEVEHTTPAPSSSSVPIQMQLFSSPDYRLPLDPSSKVQSDKRVYVEITSESCGKIFSSINVRSCYVRPMQMVRKMQFEVEANNIRECPKRLSFSLEMLQDLPSSSWELECTVKLCDHSNRFCINETQVKRSFQVKPYISNQNPCFEFGLSAVLGIAFGGFLIGVLLTGALWFIKIRTGHPVALGMRSTAAELSVFSISGCPCGLTKRQPVPTHPSPSENSSANSSTGSTQSTPTSSMA</sequence>
<dbReference type="PANTHER" id="PTHR14002:SF41">
    <property type="entry name" value="ENDOGLIN"/>
    <property type="match status" value="1"/>
</dbReference>
<name>A0A8C1FN17_CYPCA</name>
<evidence type="ECO:0000313" key="13">
    <source>
        <dbReference type="Ensembl" id="ENSCCRP00000094396.2"/>
    </source>
</evidence>
<evidence type="ECO:0000256" key="5">
    <source>
        <dbReference type="ARBA" id="ARBA00022989"/>
    </source>
</evidence>
<keyword evidence="6 10" id="KW-0472">Membrane</keyword>
<dbReference type="GO" id="GO:0005539">
    <property type="term" value="F:glycosaminoglycan binding"/>
    <property type="evidence" value="ECO:0007669"/>
    <property type="project" value="TreeGrafter"/>
</dbReference>
<keyword evidence="2" id="KW-1003">Cell membrane</keyword>
<evidence type="ECO:0000256" key="10">
    <source>
        <dbReference type="SAM" id="Phobius"/>
    </source>
</evidence>
<reference evidence="13" key="1">
    <citation type="submission" date="2025-08" db="UniProtKB">
        <authorList>
            <consortium name="Ensembl"/>
        </authorList>
    </citation>
    <scope>IDENTIFICATION</scope>
</reference>
<evidence type="ECO:0000256" key="9">
    <source>
        <dbReference type="SAM" id="MobiDB-lite"/>
    </source>
</evidence>
<protein>
    <recommendedName>
        <fullName evidence="12">TGFBR3/Endoglin-like N-terminal domain-containing protein</fullName>
    </recommendedName>
</protein>
<organism evidence="13 14">
    <name type="scientific">Cyprinus carpio carpio</name>
    <dbReference type="NCBI Taxonomy" id="630221"/>
    <lineage>
        <taxon>Eukaryota</taxon>
        <taxon>Metazoa</taxon>
        <taxon>Chordata</taxon>
        <taxon>Craniata</taxon>
        <taxon>Vertebrata</taxon>
        <taxon>Euteleostomi</taxon>
        <taxon>Actinopterygii</taxon>
        <taxon>Neopterygii</taxon>
        <taxon>Teleostei</taxon>
        <taxon>Ostariophysi</taxon>
        <taxon>Cypriniformes</taxon>
        <taxon>Cyprinidae</taxon>
        <taxon>Cyprininae</taxon>
        <taxon>Cyprinus</taxon>
    </lineage>
</organism>
<dbReference type="GO" id="GO:0005024">
    <property type="term" value="F:transforming growth factor beta receptor activity"/>
    <property type="evidence" value="ECO:0007669"/>
    <property type="project" value="TreeGrafter"/>
</dbReference>
<keyword evidence="5 10" id="KW-1133">Transmembrane helix</keyword>
<feature type="chain" id="PRO_5039923276" description="TGFBR3/Endoglin-like N-terminal domain-containing protein" evidence="11">
    <location>
        <begin position="20"/>
        <end position="555"/>
    </location>
</feature>
<dbReference type="GeneTree" id="ENSGT01010000222537"/>
<evidence type="ECO:0000256" key="8">
    <source>
        <dbReference type="ARBA" id="ARBA00023180"/>
    </source>
</evidence>
<comment type="subcellular location">
    <subcellularLocation>
        <location evidence="1">Cell membrane</location>
        <topology evidence="1">Single-pass type I membrane protein</topology>
    </subcellularLocation>
</comment>
<feature type="region of interest" description="Disordered" evidence="9">
    <location>
        <begin position="524"/>
        <end position="555"/>
    </location>
</feature>
<feature type="compositionally biased region" description="Low complexity" evidence="9">
    <location>
        <begin position="532"/>
        <end position="555"/>
    </location>
</feature>
<keyword evidence="8" id="KW-0325">Glycoprotein</keyword>
<dbReference type="GO" id="GO:0017015">
    <property type="term" value="P:regulation of transforming growth factor beta receptor signaling pathway"/>
    <property type="evidence" value="ECO:0007669"/>
    <property type="project" value="TreeGrafter"/>
</dbReference>
<keyword evidence="14" id="KW-1185">Reference proteome</keyword>
<dbReference type="GO" id="GO:0001837">
    <property type="term" value="P:epithelial to mesenchymal transition"/>
    <property type="evidence" value="ECO:0007669"/>
    <property type="project" value="TreeGrafter"/>
</dbReference>
<dbReference type="InterPro" id="IPR058899">
    <property type="entry name" value="TGFBR3/Endoglin-like_N"/>
</dbReference>
<evidence type="ECO:0000259" key="12">
    <source>
        <dbReference type="Pfam" id="PF26060"/>
    </source>
</evidence>
<dbReference type="Proteomes" id="UP001108240">
    <property type="component" value="Unplaced"/>
</dbReference>
<keyword evidence="4 11" id="KW-0732">Signal</keyword>
<dbReference type="PANTHER" id="PTHR14002">
    <property type="entry name" value="ENDOGLIN/TGF-BETA RECEPTOR TYPE III"/>
    <property type="match status" value="1"/>
</dbReference>
<dbReference type="GO" id="GO:0007179">
    <property type="term" value="P:transforming growth factor beta receptor signaling pathway"/>
    <property type="evidence" value="ECO:0007669"/>
    <property type="project" value="TreeGrafter"/>
</dbReference>
<dbReference type="OMA" id="RCPCSLT"/>
<evidence type="ECO:0000313" key="14">
    <source>
        <dbReference type="Proteomes" id="UP001108240"/>
    </source>
</evidence>
<feature type="signal peptide" evidence="11">
    <location>
        <begin position="1"/>
        <end position="19"/>
    </location>
</feature>
<evidence type="ECO:0000256" key="6">
    <source>
        <dbReference type="ARBA" id="ARBA00023136"/>
    </source>
</evidence>
<reference evidence="13" key="2">
    <citation type="submission" date="2025-09" db="UniProtKB">
        <authorList>
            <consortium name="Ensembl"/>
        </authorList>
    </citation>
    <scope>IDENTIFICATION</scope>
</reference>
<dbReference type="Pfam" id="PF26060">
    <property type="entry name" value="TGFBR3_N"/>
    <property type="match status" value="1"/>
</dbReference>
<keyword evidence="3 10" id="KW-0812">Transmembrane</keyword>
<feature type="domain" description="TGFBR3/Endoglin-like N-terminal" evidence="12">
    <location>
        <begin position="41"/>
        <end position="186"/>
    </location>
</feature>
<proteinExistence type="predicted"/>
<evidence type="ECO:0000256" key="4">
    <source>
        <dbReference type="ARBA" id="ARBA00022729"/>
    </source>
</evidence>